<organism evidence="4 5">
    <name type="scientific">Paenibacillus soyae</name>
    <dbReference type="NCBI Taxonomy" id="2969249"/>
    <lineage>
        <taxon>Bacteria</taxon>
        <taxon>Bacillati</taxon>
        <taxon>Bacillota</taxon>
        <taxon>Bacilli</taxon>
        <taxon>Bacillales</taxon>
        <taxon>Paenibacillaceae</taxon>
        <taxon>Paenibacillus</taxon>
    </lineage>
</organism>
<keyword evidence="5" id="KW-1185">Reference proteome</keyword>
<dbReference type="Proteomes" id="UP001141950">
    <property type="component" value="Unassembled WGS sequence"/>
</dbReference>
<feature type="chain" id="PRO_5040860902" description="Preprotein translocase subunit Tim44" evidence="3">
    <location>
        <begin position="26"/>
        <end position="137"/>
    </location>
</feature>
<evidence type="ECO:0000313" key="4">
    <source>
        <dbReference type="EMBL" id="MCR2802917.1"/>
    </source>
</evidence>
<feature type="transmembrane region" description="Helical" evidence="2">
    <location>
        <begin position="74"/>
        <end position="93"/>
    </location>
</feature>
<feature type="compositionally biased region" description="Low complexity" evidence="1">
    <location>
        <begin position="53"/>
        <end position="66"/>
    </location>
</feature>
<dbReference type="RefSeq" id="WP_257442779.1">
    <property type="nucleotide sequence ID" value="NZ_JANIPJ010000002.1"/>
</dbReference>
<keyword evidence="2" id="KW-1133">Transmembrane helix</keyword>
<evidence type="ECO:0008006" key="6">
    <source>
        <dbReference type="Google" id="ProtNLM"/>
    </source>
</evidence>
<accession>A0A9X2MS08</accession>
<comment type="caution">
    <text evidence="4">The sequence shown here is derived from an EMBL/GenBank/DDBJ whole genome shotgun (WGS) entry which is preliminary data.</text>
</comment>
<name>A0A9X2MS08_9BACL</name>
<dbReference type="AlphaFoldDB" id="A0A9X2MS08"/>
<keyword evidence="2" id="KW-0812">Transmembrane</keyword>
<reference evidence="4" key="1">
    <citation type="submission" date="2022-08" db="EMBL/GenBank/DDBJ databases">
        <title>The genomic sequence of strain Paenibacillus sp. SCIV0701.</title>
        <authorList>
            <person name="Zhao H."/>
        </authorList>
    </citation>
    <scope>NUCLEOTIDE SEQUENCE</scope>
    <source>
        <strain evidence="4">SCIV0701</strain>
    </source>
</reference>
<proteinExistence type="predicted"/>
<gene>
    <name evidence="4" type="ORF">NQZ67_03390</name>
</gene>
<feature type="region of interest" description="Disordered" evidence="1">
    <location>
        <begin position="30"/>
        <end position="66"/>
    </location>
</feature>
<evidence type="ECO:0000256" key="1">
    <source>
        <dbReference type="SAM" id="MobiDB-lite"/>
    </source>
</evidence>
<dbReference type="EMBL" id="JANIPJ010000002">
    <property type="protein sequence ID" value="MCR2802917.1"/>
    <property type="molecule type" value="Genomic_DNA"/>
</dbReference>
<evidence type="ECO:0000313" key="5">
    <source>
        <dbReference type="Proteomes" id="UP001141950"/>
    </source>
</evidence>
<sequence>MKKGFLVMLALTLFLSLGFGQVADAAKRGGFKSPKQSVTDTKKSDNVSQTNPGTRTGATTGATKSGGSSLMKGLMIGGLAGLLFGGMFANMGAMGEIFGLLINLLAIFAIIMLIRVAFVYLKSKKNQNNNPDSRRPY</sequence>
<feature type="transmembrane region" description="Helical" evidence="2">
    <location>
        <begin position="100"/>
        <end position="121"/>
    </location>
</feature>
<keyword evidence="3" id="KW-0732">Signal</keyword>
<keyword evidence="2" id="KW-0472">Membrane</keyword>
<evidence type="ECO:0000256" key="2">
    <source>
        <dbReference type="SAM" id="Phobius"/>
    </source>
</evidence>
<protein>
    <recommendedName>
        <fullName evidence="6">Preprotein translocase subunit Tim44</fullName>
    </recommendedName>
</protein>
<evidence type="ECO:0000256" key="3">
    <source>
        <dbReference type="SAM" id="SignalP"/>
    </source>
</evidence>
<feature type="signal peptide" evidence="3">
    <location>
        <begin position="1"/>
        <end position="25"/>
    </location>
</feature>